<dbReference type="Proteomes" id="UP000256488">
    <property type="component" value="Unassembled WGS sequence"/>
</dbReference>
<accession>A0A2K9IWS3</accession>
<evidence type="ECO:0000313" key="4">
    <source>
        <dbReference type="Proteomes" id="UP000234237"/>
    </source>
</evidence>
<reference evidence="2" key="1">
    <citation type="submission" date="2016-11" db="EMBL/GenBank/DDBJ databases">
        <title>Complete genome sequence of Virgibacillus dokdonensis 21D, a halophilic bacterium isolated from the deep hypersaline anoxic basin Discovery in the Mediterranean Sea.</title>
        <authorList>
            <person name="Zeaiter Z."/>
            <person name="Booth J.M."/>
            <person name="Prosdocimi E.M."/>
            <person name="Mapelli F."/>
            <person name="Fusi M."/>
            <person name="Daffonchio D."/>
            <person name="Borin S."/>
            <person name="Crotti E."/>
        </authorList>
    </citation>
    <scope>NUCLEOTIDE SEQUENCE</scope>
    <source>
        <strain evidence="2">21D</strain>
    </source>
</reference>
<gene>
    <name evidence="2" type="ORF">A21D_01096</name>
    <name evidence="3" type="ORF">CAI16_13165</name>
</gene>
<dbReference type="Gene3D" id="3.20.20.150">
    <property type="entry name" value="Divalent-metal-dependent TIM barrel enzymes"/>
    <property type="match status" value="1"/>
</dbReference>
<dbReference type="Pfam" id="PF01261">
    <property type="entry name" value="AP_endonuc_2"/>
    <property type="match status" value="1"/>
</dbReference>
<dbReference type="InterPro" id="IPR036237">
    <property type="entry name" value="Xyl_isomerase-like_sf"/>
</dbReference>
<dbReference type="KEGG" id="vpn:A21D_01096"/>
<evidence type="ECO:0000313" key="5">
    <source>
        <dbReference type="Proteomes" id="UP000256488"/>
    </source>
</evidence>
<dbReference type="AlphaFoldDB" id="A0A2K9IWS3"/>
<dbReference type="Proteomes" id="UP000234237">
    <property type="component" value="Chromosome"/>
</dbReference>
<accession>A0A3E0WLY0</accession>
<feature type="domain" description="Xylose isomerase-like TIM barrel" evidence="1">
    <location>
        <begin position="8"/>
        <end position="205"/>
    </location>
</feature>
<protein>
    <submittedName>
        <fullName evidence="2">Endonuclease IV</fullName>
    </submittedName>
</protein>
<name>A0A2K9IWS3_9BACI</name>
<dbReference type="EMBL" id="CP018622">
    <property type="protein sequence ID" value="AUJ24208.1"/>
    <property type="molecule type" value="Genomic_DNA"/>
</dbReference>
<dbReference type="SUPFAM" id="SSF51658">
    <property type="entry name" value="Xylose isomerase-like"/>
    <property type="match status" value="1"/>
</dbReference>
<organism evidence="2 4">
    <name type="scientific">Virgibacillus dokdonensis</name>
    <dbReference type="NCBI Taxonomy" id="302167"/>
    <lineage>
        <taxon>Bacteria</taxon>
        <taxon>Bacillati</taxon>
        <taxon>Bacillota</taxon>
        <taxon>Bacilli</taxon>
        <taxon>Bacillales</taxon>
        <taxon>Bacillaceae</taxon>
        <taxon>Virgibacillus</taxon>
    </lineage>
</organism>
<dbReference type="PANTHER" id="PTHR12110">
    <property type="entry name" value="HYDROXYPYRUVATE ISOMERASE"/>
    <property type="match status" value="1"/>
</dbReference>
<keyword evidence="2" id="KW-0255">Endonuclease</keyword>
<proteinExistence type="predicted"/>
<reference evidence="3 5" key="3">
    <citation type="submission" date="2017-05" db="EMBL/GenBank/DDBJ databases">
        <title>Virgibacillus sp. AK90 isolated from a saltern of Kakinada, India.</title>
        <authorList>
            <person name="Gupta V."/>
            <person name="Sidhu C."/>
            <person name="Korpole S."/>
            <person name="Pinnaka A.K."/>
        </authorList>
    </citation>
    <scope>NUCLEOTIDE SEQUENCE [LARGE SCALE GENOMIC DNA]</scope>
    <source>
        <strain evidence="3 5">AK90</strain>
    </source>
</reference>
<sequence>MWAEHMYYHQASPEDIRETAKAEQVDITLHAASWDLNICSLNQGIQQQSIVELKKSIDLAAKLGALHMTFHPGKYTVKNYLTACHQENLVTNTQLLLDYAKEKQVTLSQELMEVIPKEMLTYPEQMTQFQAKLNGELCVTLDIAHVPLQDDPINYFEHLQHVNSIHLSDSTKTQYHVPLGKGSVELHRVLTYFSKIDKPIVLEGMDTTKELAFLKQHIAYLNHHHWLERKIDA</sequence>
<evidence type="ECO:0000313" key="2">
    <source>
        <dbReference type="EMBL" id="AUJ24208.1"/>
    </source>
</evidence>
<dbReference type="InterPro" id="IPR050312">
    <property type="entry name" value="IolE/XylAMocC-like"/>
</dbReference>
<dbReference type="InterPro" id="IPR013022">
    <property type="entry name" value="Xyl_isomerase-like_TIM-brl"/>
</dbReference>
<dbReference type="EMBL" id="NFZX01000029">
    <property type="protein sequence ID" value="RFA33970.1"/>
    <property type="molecule type" value="Genomic_DNA"/>
</dbReference>
<reference evidence="4" key="2">
    <citation type="submission" date="2016-11" db="EMBL/GenBank/DDBJ databases">
        <title>Complete genome sequence of Virgibacillus pantothenticus 21D, a halophilic bacterium isolated from the deep hypersaline anoxic basin Discovery in the Mediterranean Sea.</title>
        <authorList>
            <person name="Zeaiter Z."/>
            <person name="Booth J.M."/>
            <person name="Prosdocimi E.M."/>
            <person name="Mapelli F."/>
            <person name="Fusi M."/>
            <person name="Daffonchio D."/>
            <person name="Borin S."/>
            <person name="Crotti E."/>
        </authorList>
    </citation>
    <scope>NUCLEOTIDE SEQUENCE [LARGE SCALE GENOMIC DNA]</scope>
    <source>
        <strain evidence="4">21D</strain>
    </source>
</reference>
<dbReference type="STRING" id="302167.GCA_900166595_04004"/>
<keyword evidence="2" id="KW-0540">Nuclease</keyword>
<keyword evidence="2" id="KW-0378">Hydrolase</keyword>
<evidence type="ECO:0000313" key="3">
    <source>
        <dbReference type="EMBL" id="RFA33970.1"/>
    </source>
</evidence>
<dbReference type="GO" id="GO:0004519">
    <property type="term" value="F:endonuclease activity"/>
    <property type="evidence" value="ECO:0007669"/>
    <property type="project" value="UniProtKB-KW"/>
</dbReference>
<evidence type="ECO:0000259" key="1">
    <source>
        <dbReference type="Pfam" id="PF01261"/>
    </source>
</evidence>